<dbReference type="InterPro" id="IPR036915">
    <property type="entry name" value="Cyclin-like_sf"/>
</dbReference>
<evidence type="ECO:0000256" key="1">
    <source>
        <dbReference type="ARBA" id="ARBA00022618"/>
    </source>
</evidence>
<dbReference type="EMBL" id="HBFF01000885">
    <property type="protein sequence ID" value="CAD8727781.1"/>
    <property type="molecule type" value="Transcribed_RNA"/>
</dbReference>
<accession>A0A6U0BJ24</accession>
<protein>
    <recommendedName>
        <fullName evidence="4">Cyclin N-terminal domain-containing protein</fullName>
    </recommendedName>
</protein>
<gene>
    <name evidence="5" type="ORF">OMED0936_LOCUS705</name>
</gene>
<dbReference type="Pfam" id="PF00134">
    <property type="entry name" value="Cyclin_N"/>
    <property type="match status" value="1"/>
</dbReference>
<feature type="compositionally biased region" description="Gly residues" evidence="3">
    <location>
        <begin position="62"/>
        <end position="71"/>
    </location>
</feature>
<proteinExistence type="predicted"/>
<feature type="region of interest" description="Disordered" evidence="3">
    <location>
        <begin position="54"/>
        <end position="76"/>
    </location>
</feature>
<evidence type="ECO:0000313" key="5">
    <source>
        <dbReference type="EMBL" id="CAD8727781.1"/>
    </source>
</evidence>
<keyword evidence="1" id="KW-0132">Cell division</keyword>
<dbReference type="InterPro" id="IPR039361">
    <property type="entry name" value="Cyclin"/>
</dbReference>
<dbReference type="InterPro" id="IPR006671">
    <property type="entry name" value="Cyclin_N"/>
</dbReference>
<reference evidence="5" key="1">
    <citation type="submission" date="2021-01" db="EMBL/GenBank/DDBJ databases">
        <authorList>
            <person name="Corre E."/>
            <person name="Pelletier E."/>
            <person name="Niang G."/>
            <person name="Scheremetjew M."/>
            <person name="Finn R."/>
            <person name="Kale V."/>
            <person name="Holt S."/>
            <person name="Cochrane G."/>
            <person name="Meng A."/>
            <person name="Brown T."/>
            <person name="Cohen L."/>
        </authorList>
    </citation>
    <scope>NUCLEOTIDE SEQUENCE</scope>
    <source>
        <strain evidence="5">Clade-D-RCC2573</strain>
    </source>
</reference>
<feature type="domain" description="Cyclin N-terminal" evidence="4">
    <location>
        <begin position="114"/>
        <end position="249"/>
    </location>
</feature>
<evidence type="ECO:0000256" key="3">
    <source>
        <dbReference type="SAM" id="MobiDB-lite"/>
    </source>
</evidence>
<evidence type="ECO:0000259" key="4">
    <source>
        <dbReference type="Pfam" id="PF00134"/>
    </source>
</evidence>
<sequence length="399" mass="44661">MPDPVRAALRFMHAQSTSMTTPRSMDDDDDVSTICSHDDCDDCESARRHRRIIDVGEDADASGGGGGGGGDGGEDDLERWSALTVRHILAARGCPVTKTRCTTRMREIQTAADACATMIERECDEVAPARTIEGREKIERVMDARMVLVENLVRTQLTNDFSCVTTALAVMYLDYFIAMSGYVIASNSCWLYQLVSCACMLIAVKFEESEETARRDISARLQSTSDISFDHVAVAKMEGIVLRELDWAVSRVTPFQYVPYFLCLVDGQSFIRGDKDRTTKILRRAEILSLMVLYNVNILARCESSVIAKAILCIVLAEQCGHVYEESCIARTIVTHILHHLYEHDAEHFEMVNARVLECMRMMTDFTNTVNAVVHRTRDCNRSAQMTGDQRQLRAVAAE</sequence>
<evidence type="ECO:0000256" key="2">
    <source>
        <dbReference type="ARBA" id="ARBA00023306"/>
    </source>
</evidence>
<dbReference type="GO" id="GO:0051301">
    <property type="term" value="P:cell division"/>
    <property type="evidence" value="ECO:0007669"/>
    <property type="project" value="UniProtKB-KW"/>
</dbReference>
<keyword evidence="2" id="KW-0131">Cell cycle</keyword>
<organism evidence="5">
    <name type="scientific">Ostreococcus mediterraneus</name>
    <dbReference type="NCBI Taxonomy" id="1486918"/>
    <lineage>
        <taxon>Eukaryota</taxon>
        <taxon>Viridiplantae</taxon>
        <taxon>Chlorophyta</taxon>
        <taxon>Mamiellophyceae</taxon>
        <taxon>Mamiellales</taxon>
        <taxon>Bathycoccaceae</taxon>
        <taxon>Ostreococcus</taxon>
    </lineage>
</organism>
<name>A0A6U0BJ24_9CHLO</name>
<dbReference type="PANTHER" id="PTHR10177">
    <property type="entry name" value="CYCLINS"/>
    <property type="match status" value="1"/>
</dbReference>
<dbReference type="AlphaFoldDB" id="A0A6U0BJ24"/>
<dbReference type="Gene3D" id="1.10.472.10">
    <property type="entry name" value="Cyclin-like"/>
    <property type="match status" value="2"/>
</dbReference>
<dbReference type="SUPFAM" id="SSF47954">
    <property type="entry name" value="Cyclin-like"/>
    <property type="match status" value="1"/>
</dbReference>